<dbReference type="SUPFAM" id="SSF56935">
    <property type="entry name" value="Porins"/>
    <property type="match status" value="1"/>
</dbReference>
<dbReference type="InterPro" id="IPR009331">
    <property type="entry name" value="Oligogalacturonate-sp_porin"/>
</dbReference>
<dbReference type="RefSeq" id="WP_205158745.1">
    <property type="nucleotide sequence ID" value="NZ_JAFEUM010000004.1"/>
</dbReference>
<dbReference type="PANTHER" id="PTHR38105:SF5">
    <property type="entry name" value="OUTER MEMBRANE PROTEIN"/>
    <property type="match status" value="1"/>
</dbReference>
<dbReference type="PANTHER" id="PTHR38105">
    <property type="entry name" value="OUTER MEMBRANE PROTEIN-RELATED-RELATED"/>
    <property type="match status" value="1"/>
</dbReference>
<comment type="caution">
    <text evidence="3">The sequence shown here is derived from an EMBL/GenBank/DDBJ whole genome shotgun (WGS) entry which is preliminary data.</text>
</comment>
<evidence type="ECO:0000313" key="3">
    <source>
        <dbReference type="EMBL" id="MBM7037193.1"/>
    </source>
</evidence>
<organism evidence="3 4">
    <name type="scientific">Vibrio ulleungensis</name>
    <dbReference type="NCBI Taxonomy" id="2807619"/>
    <lineage>
        <taxon>Bacteria</taxon>
        <taxon>Pseudomonadati</taxon>
        <taxon>Pseudomonadota</taxon>
        <taxon>Gammaproteobacteria</taxon>
        <taxon>Vibrionales</taxon>
        <taxon>Vibrionaceae</taxon>
        <taxon>Vibrio</taxon>
    </lineage>
</organism>
<feature type="chain" id="PRO_5046620778" evidence="2">
    <location>
        <begin position="23"/>
        <end position="232"/>
    </location>
</feature>
<protein>
    <submittedName>
        <fullName evidence="3">Porin</fullName>
    </submittedName>
</protein>
<dbReference type="Pfam" id="PF06178">
    <property type="entry name" value="KdgM"/>
    <property type="match status" value="1"/>
</dbReference>
<keyword evidence="4" id="KW-1185">Reference proteome</keyword>
<dbReference type="Gene3D" id="2.40.160.40">
    <property type="entry name" value="monomeric porin ompg"/>
    <property type="match status" value="1"/>
</dbReference>
<sequence length="232" mass="26050">MNKLSKVSIAVATMIAATAVSATSINLRHEYNTTGGDYKNRDRITVAHRFDNGIGFSVEAKWKHKDGGFLTDMVSNGHEVGMSYNYKIGESFTLQPAYAADSSADGTAVTHKYNLRGIQQITDNWDASLRYRYGDKRAPEGDNSNYHQLNFVTSYKLGWGKVGMDLEYKDLEEGGYKDKASDHLVNFFGEYNGFESGWIPFAEVGVVTWDKNNDGTKETHGMRYRVGVKYNF</sequence>
<gene>
    <name evidence="3" type="ORF">JQC93_12330</name>
</gene>
<dbReference type="InterPro" id="IPR053713">
    <property type="entry name" value="Bact_OM_Channel_sf"/>
</dbReference>
<reference evidence="3 4" key="1">
    <citation type="submission" date="2021-02" db="EMBL/GenBank/DDBJ databases">
        <authorList>
            <person name="Park J.-S."/>
        </authorList>
    </citation>
    <scope>NUCLEOTIDE SEQUENCE [LARGE SCALE GENOMIC DNA]</scope>
    <source>
        <strain evidence="3 4">188UL20-2</strain>
    </source>
</reference>
<feature type="signal peptide" evidence="2">
    <location>
        <begin position="1"/>
        <end position="22"/>
    </location>
</feature>
<evidence type="ECO:0000313" key="4">
    <source>
        <dbReference type="Proteomes" id="UP000809621"/>
    </source>
</evidence>
<evidence type="ECO:0000256" key="1">
    <source>
        <dbReference type="ARBA" id="ARBA00022729"/>
    </source>
</evidence>
<keyword evidence="1 2" id="KW-0732">Signal</keyword>
<dbReference type="EMBL" id="JAFEUM010000004">
    <property type="protein sequence ID" value="MBM7037193.1"/>
    <property type="molecule type" value="Genomic_DNA"/>
</dbReference>
<evidence type="ECO:0000256" key="2">
    <source>
        <dbReference type="SAM" id="SignalP"/>
    </source>
</evidence>
<dbReference type="Proteomes" id="UP000809621">
    <property type="component" value="Unassembled WGS sequence"/>
</dbReference>
<name>A0ABS2HLV5_9VIBR</name>
<accession>A0ABS2HLV5</accession>
<proteinExistence type="predicted"/>